<dbReference type="SUPFAM" id="SSF109854">
    <property type="entry name" value="DinB/YfiT-like putative metalloenzymes"/>
    <property type="match status" value="1"/>
</dbReference>
<dbReference type="InterPro" id="IPR034660">
    <property type="entry name" value="DinB/YfiT-like"/>
</dbReference>
<accession>A0A1P8WB94</accession>
<sequence length="189" mass="21128">MPTNDTVDPFLAAAINTLQTNKRLAERAVEQVDDAGLRKPLDANTNSIAVIMKHVAGNLLSRWTDFLTTDGEKPWRDRDTEFVDDGWARDELLAYWERGWQCLFDSLNSLSSTDLERTVFIRGEEHTVPLALQRSLGHSCYHVGQIVQLARVMAGDNWTTLTIPRGQSEQFNAKSWGQGGTPTIVESGP</sequence>
<dbReference type="KEGG" id="fmr:Fuma_00909"/>
<dbReference type="InterPro" id="IPR011466">
    <property type="entry name" value="DUF1572"/>
</dbReference>
<reference evidence="1 2" key="1">
    <citation type="journal article" date="2016" name="Front. Microbiol.">
        <title>Fuerstia marisgermanicae gen. nov., sp. nov., an Unusual Member of the Phylum Planctomycetes from the German Wadden Sea.</title>
        <authorList>
            <person name="Kohn T."/>
            <person name="Heuer A."/>
            <person name="Jogler M."/>
            <person name="Vollmers J."/>
            <person name="Boedeker C."/>
            <person name="Bunk B."/>
            <person name="Rast P."/>
            <person name="Borchert D."/>
            <person name="Glockner I."/>
            <person name="Freese H.M."/>
            <person name="Klenk H.P."/>
            <person name="Overmann J."/>
            <person name="Kaster A.K."/>
            <person name="Rohde M."/>
            <person name="Wiegand S."/>
            <person name="Jogler C."/>
        </authorList>
    </citation>
    <scope>NUCLEOTIDE SEQUENCE [LARGE SCALE GENOMIC DNA]</scope>
    <source>
        <strain evidence="1 2">NH11</strain>
    </source>
</reference>
<evidence type="ECO:0000313" key="2">
    <source>
        <dbReference type="Proteomes" id="UP000187735"/>
    </source>
</evidence>
<name>A0A1P8WB94_9PLAN</name>
<dbReference type="OrthoDB" id="68731at2"/>
<dbReference type="Pfam" id="PF07609">
    <property type="entry name" value="DUF1572"/>
    <property type="match status" value="1"/>
</dbReference>
<protein>
    <recommendedName>
        <fullName evidence="3">DinB superfamily protein</fullName>
    </recommendedName>
</protein>
<dbReference type="EMBL" id="CP017641">
    <property type="protein sequence ID" value="APZ91321.1"/>
    <property type="molecule type" value="Genomic_DNA"/>
</dbReference>
<dbReference type="STRING" id="1891926.Fuma_00909"/>
<dbReference type="RefSeq" id="WP_077023100.1">
    <property type="nucleotide sequence ID" value="NZ_CP017641.1"/>
</dbReference>
<organism evidence="1 2">
    <name type="scientific">Fuerstiella marisgermanici</name>
    <dbReference type="NCBI Taxonomy" id="1891926"/>
    <lineage>
        <taxon>Bacteria</taxon>
        <taxon>Pseudomonadati</taxon>
        <taxon>Planctomycetota</taxon>
        <taxon>Planctomycetia</taxon>
        <taxon>Planctomycetales</taxon>
        <taxon>Planctomycetaceae</taxon>
        <taxon>Fuerstiella</taxon>
    </lineage>
</organism>
<keyword evidence="2" id="KW-1185">Reference proteome</keyword>
<gene>
    <name evidence="1" type="ORF">Fuma_00909</name>
</gene>
<dbReference type="AlphaFoldDB" id="A0A1P8WB94"/>
<evidence type="ECO:0000313" key="1">
    <source>
        <dbReference type="EMBL" id="APZ91321.1"/>
    </source>
</evidence>
<dbReference type="Gene3D" id="1.20.120.450">
    <property type="entry name" value="dinb family like domain"/>
    <property type="match status" value="1"/>
</dbReference>
<evidence type="ECO:0008006" key="3">
    <source>
        <dbReference type="Google" id="ProtNLM"/>
    </source>
</evidence>
<proteinExistence type="predicted"/>
<dbReference type="Proteomes" id="UP000187735">
    <property type="component" value="Chromosome"/>
</dbReference>